<name>A0ABD0R5P0_CIRMR</name>
<keyword evidence="3" id="KW-1185">Reference proteome</keyword>
<feature type="compositionally biased region" description="Polar residues" evidence="1">
    <location>
        <begin position="127"/>
        <end position="136"/>
    </location>
</feature>
<organism evidence="2 3">
    <name type="scientific">Cirrhinus mrigala</name>
    <name type="common">Mrigala</name>
    <dbReference type="NCBI Taxonomy" id="683832"/>
    <lineage>
        <taxon>Eukaryota</taxon>
        <taxon>Metazoa</taxon>
        <taxon>Chordata</taxon>
        <taxon>Craniata</taxon>
        <taxon>Vertebrata</taxon>
        <taxon>Euteleostomi</taxon>
        <taxon>Actinopterygii</taxon>
        <taxon>Neopterygii</taxon>
        <taxon>Teleostei</taxon>
        <taxon>Ostariophysi</taxon>
        <taxon>Cypriniformes</taxon>
        <taxon>Cyprinidae</taxon>
        <taxon>Labeoninae</taxon>
        <taxon>Labeonini</taxon>
        <taxon>Cirrhinus</taxon>
    </lineage>
</organism>
<sequence length="154" mass="17367">VLRFLRLFGPGKNMPKRKRKQREPQSEMGTGDNESQPPEPGAKKKSGWDYEYAPPPPPEQCLSDDEITMMAPVESKFLQVSGEGDKVAEWRYGPAQLWYDMLGVAEDGSGFHYGFKLKEDKEKQENTDTAAKTANPPTAEPVSEQEPPKEEHEE</sequence>
<dbReference type="AlphaFoldDB" id="A0ABD0R5P0"/>
<feature type="region of interest" description="Disordered" evidence="1">
    <location>
        <begin position="1"/>
        <end position="63"/>
    </location>
</feature>
<gene>
    <name evidence="2" type="ORF">M9458_011514</name>
</gene>
<dbReference type="EMBL" id="JAMKFB020000005">
    <property type="protein sequence ID" value="KAL0193218.1"/>
    <property type="molecule type" value="Genomic_DNA"/>
</dbReference>
<dbReference type="PANTHER" id="PTHR13900">
    <property type="entry name" value="TRANSCRIPTION INITIATION FACTOR TFIID"/>
    <property type="match status" value="1"/>
</dbReference>
<protein>
    <submittedName>
        <fullName evidence="2">Uncharacterized protein</fullName>
    </submittedName>
</protein>
<dbReference type="PANTHER" id="PTHR13900:SF0">
    <property type="entry name" value="TRANSCRIPTION INITIATION FACTOR TFIID SUBUNIT 1"/>
    <property type="match status" value="1"/>
</dbReference>
<evidence type="ECO:0000256" key="1">
    <source>
        <dbReference type="SAM" id="MobiDB-lite"/>
    </source>
</evidence>
<reference evidence="2 3" key="1">
    <citation type="submission" date="2024-05" db="EMBL/GenBank/DDBJ databases">
        <title>Genome sequencing and assembly of Indian major carp, Cirrhinus mrigala (Hamilton, 1822).</title>
        <authorList>
            <person name="Mohindra V."/>
            <person name="Chowdhury L.M."/>
            <person name="Lal K."/>
            <person name="Jena J.K."/>
        </authorList>
    </citation>
    <scope>NUCLEOTIDE SEQUENCE [LARGE SCALE GENOMIC DNA]</scope>
    <source>
        <strain evidence="2">CM1030</strain>
        <tissue evidence="2">Blood</tissue>
    </source>
</reference>
<feature type="non-terminal residue" evidence="2">
    <location>
        <position position="1"/>
    </location>
</feature>
<evidence type="ECO:0000313" key="3">
    <source>
        <dbReference type="Proteomes" id="UP001529510"/>
    </source>
</evidence>
<comment type="caution">
    <text evidence="2">The sequence shown here is derived from an EMBL/GenBank/DDBJ whole genome shotgun (WGS) entry which is preliminary data.</text>
</comment>
<evidence type="ECO:0000313" key="2">
    <source>
        <dbReference type="EMBL" id="KAL0193218.1"/>
    </source>
</evidence>
<proteinExistence type="predicted"/>
<dbReference type="Proteomes" id="UP001529510">
    <property type="component" value="Unassembled WGS sequence"/>
</dbReference>
<accession>A0ABD0R5P0</accession>
<feature type="region of interest" description="Disordered" evidence="1">
    <location>
        <begin position="119"/>
        <end position="154"/>
    </location>
</feature>
<feature type="non-terminal residue" evidence="2">
    <location>
        <position position="154"/>
    </location>
</feature>
<dbReference type="InterPro" id="IPR040240">
    <property type="entry name" value="TAF1"/>
</dbReference>